<dbReference type="PROSITE" id="PS50848">
    <property type="entry name" value="START"/>
    <property type="match status" value="1"/>
</dbReference>
<reference evidence="4" key="1">
    <citation type="submission" date="2020-06" db="EMBL/GenBank/DDBJ databases">
        <title>Draft genome of Bugula neritina, a colonial animal packing powerful symbionts and potential medicines.</title>
        <authorList>
            <person name="Rayko M."/>
        </authorList>
    </citation>
    <scope>NUCLEOTIDE SEQUENCE [LARGE SCALE GENOMIC DNA]</scope>
    <source>
        <strain evidence="4">Kwan_BN1</strain>
    </source>
</reference>
<dbReference type="AlphaFoldDB" id="A0A7J7JDG9"/>
<dbReference type="OrthoDB" id="1295045at2759"/>
<keyword evidence="5" id="KW-1185">Reference proteome</keyword>
<dbReference type="PANTHER" id="PTHR19308">
    <property type="entry name" value="PHOSPHATIDYLCHOLINE TRANSFER PROTEIN"/>
    <property type="match status" value="1"/>
</dbReference>
<accession>A0A7J7JDG9</accession>
<sequence length="658" mass="74763">MLQFTTVTLITMTGVDGHSHIPALLPTTGSLTNEERQTYRLDQTTTTPTMASNGFFAYVEASLAYTDDTAILTSPEIQSSQALCFRFAYCMYGQSVGQLEVFCSQGGQESLVFSTSGGQGPRWLSKKISLPQGPLKKFKVRMSKLKHVLSVKNRAHLASRMPFSSINLSRCWNFIKPSLTSQDISASSARRHSHHFLCHAIKGRLDRLHKALLLQITTIKQTLETVYQQNETSLYLMNKENRQSKAAYTLRSQRNHHSNYDYHNSSGSNKCQDFTNMALCSAVLASSVPHHDDSLSNDEDMKNITSTEMDCTIKELQEVLEFHSADKDGVSGNGGGADDDWSLEWSGPAVTIWSRPIENRSYRQYKVHGRYKDIPAIAFFYIQVTTTQRESWDSNTDEIVQLVSNKADLAEYFEQVYWRVNFPRPLAKRDYVFARRHVIDLEKNALVLINRAVLHPDHPEKKNFVRVTDYESKMLVQPHTTFTENGFDYIMTYIDDTKTRMPDYALKKVVRNGLPRFLSIVCQESSLVMSNYRALKASNSDLSTCGDARVKELHGFIEEALLRQKLAIEKQSPSGLLGDEEQSPGDCHDKDLFPTPKLTAIEDSTFTNPARPILIHKIQPPSQLPDVSKYLHSIFTERKFTPIPLKRVHRNYSESDRD</sequence>
<evidence type="ECO:0000313" key="4">
    <source>
        <dbReference type="EMBL" id="KAF6023661.1"/>
    </source>
</evidence>
<dbReference type="Gene3D" id="3.30.530.20">
    <property type="match status" value="1"/>
</dbReference>
<organism evidence="4 5">
    <name type="scientific">Bugula neritina</name>
    <name type="common">Brown bryozoan</name>
    <name type="synonym">Sertularia neritina</name>
    <dbReference type="NCBI Taxonomy" id="10212"/>
    <lineage>
        <taxon>Eukaryota</taxon>
        <taxon>Metazoa</taxon>
        <taxon>Spiralia</taxon>
        <taxon>Lophotrochozoa</taxon>
        <taxon>Bryozoa</taxon>
        <taxon>Gymnolaemata</taxon>
        <taxon>Cheilostomatida</taxon>
        <taxon>Flustrina</taxon>
        <taxon>Buguloidea</taxon>
        <taxon>Bugulidae</taxon>
        <taxon>Bugula</taxon>
    </lineage>
</organism>
<dbReference type="InterPro" id="IPR000998">
    <property type="entry name" value="MAM_dom"/>
</dbReference>
<evidence type="ECO:0000256" key="1">
    <source>
        <dbReference type="SAM" id="MobiDB-lite"/>
    </source>
</evidence>
<feature type="domain" description="MAM" evidence="2">
    <location>
        <begin position="42"/>
        <end position="173"/>
    </location>
</feature>
<gene>
    <name evidence="4" type="ORF">EB796_018028</name>
</gene>
<dbReference type="GO" id="GO:0005737">
    <property type="term" value="C:cytoplasm"/>
    <property type="evidence" value="ECO:0007669"/>
    <property type="project" value="UniProtKB-ARBA"/>
</dbReference>
<proteinExistence type="predicted"/>
<dbReference type="CDD" id="cd06263">
    <property type="entry name" value="MAM"/>
    <property type="match status" value="1"/>
</dbReference>
<feature type="domain" description="START" evidence="3">
    <location>
        <begin position="338"/>
        <end position="519"/>
    </location>
</feature>
<comment type="caution">
    <text evidence="4">The sequence shown here is derived from an EMBL/GenBank/DDBJ whole genome shotgun (WGS) entry which is preliminary data.</text>
</comment>
<dbReference type="Proteomes" id="UP000593567">
    <property type="component" value="Unassembled WGS sequence"/>
</dbReference>
<dbReference type="PANTHER" id="PTHR19308:SF8">
    <property type="entry name" value="STAR-RELATED LIPID TRANSFER PROTEIN 7, MITOCHONDRIAL"/>
    <property type="match status" value="1"/>
</dbReference>
<dbReference type="InterPro" id="IPR023393">
    <property type="entry name" value="START-like_dom_sf"/>
</dbReference>
<dbReference type="GO" id="GO:0016020">
    <property type="term" value="C:membrane"/>
    <property type="evidence" value="ECO:0007669"/>
    <property type="project" value="InterPro"/>
</dbReference>
<evidence type="ECO:0000259" key="2">
    <source>
        <dbReference type="PROSITE" id="PS50060"/>
    </source>
</evidence>
<dbReference type="InterPro" id="IPR013320">
    <property type="entry name" value="ConA-like_dom_sf"/>
</dbReference>
<dbReference type="InterPro" id="IPR002913">
    <property type="entry name" value="START_lipid-bd_dom"/>
</dbReference>
<protein>
    <submittedName>
        <fullName evidence="4">STARD7</fullName>
    </submittedName>
</protein>
<evidence type="ECO:0000259" key="3">
    <source>
        <dbReference type="PROSITE" id="PS50848"/>
    </source>
</evidence>
<dbReference type="InterPro" id="IPR051213">
    <property type="entry name" value="START_lipid_transfer"/>
</dbReference>
<evidence type="ECO:0000313" key="5">
    <source>
        <dbReference type="Proteomes" id="UP000593567"/>
    </source>
</evidence>
<dbReference type="SUPFAM" id="SSF49899">
    <property type="entry name" value="Concanavalin A-like lectins/glucanases"/>
    <property type="match status" value="1"/>
</dbReference>
<dbReference type="Pfam" id="PF01852">
    <property type="entry name" value="START"/>
    <property type="match status" value="1"/>
</dbReference>
<name>A0A7J7JDG9_BUGNE</name>
<dbReference type="PROSITE" id="PS50060">
    <property type="entry name" value="MAM_2"/>
    <property type="match status" value="1"/>
</dbReference>
<dbReference type="Pfam" id="PF00629">
    <property type="entry name" value="MAM"/>
    <property type="match status" value="1"/>
</dbReference>
<dbReference type="Gene3D" id="2.60.120.200">
    <property type="match status" value="1"/>
</dbReference>
<dbReference type="SUPFAM" id="SSF55961">
    <property type="entry name" value="Bet v1-like"/>
    <property type="match status" value="1"/>
</dbReference>
<feature type="region of interest" description="Disordered" evidence="1">
    <location>
        <begin position="574"/>
        <end position="594"/>
    </location>
</feature>
<dbReference type="EMBL" id="VXIV02002680">
    <property type="protein sequence ID" value="KAF6023661.1"/>
    <property type="molecule type" value="Genomic_DNA"/>
</dbReference>
<dbReference type="GO" id="GO:0008289">
    <property type="term" value="F:lipid binding"/>
    <property type="evidence" value="ECO:0007669"/>
    <property type="project" value="InterPro"/>
</dbReference>